<feature type="compositionally biased region" description="Low complexity" evidence="5">
    <location>
        <begin position="349"/>
        <end position="367"/>
    </location>
</feature>
<dbReference type="Proteomes" id="UP000383932">
    <property type="component" value="Unassembled WGS sequence"/>
</dbReference>
<feature type="region of interest" description="Disordered" evidence="5">
    <location>
        <begin position="899"/>
        <end position="927"/>
    </location>
</feature>
<keyword evidence="1" id="KW-0433">Leucine-rich repeat</keyword>
<dbReference type="Pfam" id="PF13855">
    <property type="entry name" value="LRR_8"/>
    <property type="match status" value="1"/>
</dbReference>
<feature type="compositionally biased region" description="Low complexity" evidence="5">
    <location>
        <begin position="392"/>
        <end position="411"/>
    </location>
</feature>
<dbReference type="PROSITE" id="PS51450">
    <property type="entry name" value="LRR"/>
    <property type="match status" value="5"/>
</dbReference>
<feature type="compositionally biased region" description="Basic residues" evidence="5">
    <location>
        <begin position="945"/>
        <end position="955"/>
    </location>
</feature>
<organism evidence="7 8">
    <name type="scientific">Ceratobasidium theobromae</name>
    <dbReference type="NCBI Taxonomy" id="1582974"/>
    <lineage>
        <taxon>Eukaryota</taxon>
        <taxon>Fungi</taxon>
        <taxon>Dikarya</taxon>
        <taxon>Basidiomycota</taxon>
        <taxon>Agaricomycotina</taxon>
        <taxon>Agaricomycetes</taxon>
        <taxon>Cantharellales</taxon>
        <taxon>Ceratobasidiaceae</taxon>
        <taxon>Ceratobasidium</taxon>
    </lineage>
</organism>
<dbReference type="InterPro" id="IPR002068">
    <property type="entry name" value="A-crystallin/Hsp20_dom"/>
</dbReference>
<dbReference type="CDD" id="cd06464">
    <property type="entry name" value="ACD_sHsps-like"/>
    <property type="match status" value="1"/>
</dbReference>
<keyword evidence="8" id="KW-1185">Reference proteome</keyword>
<dbReference type="InterPro" id="IPR025875">
    <property type="entry name" value="Leu-rich_rpt_4"/>
</dbReference>
<dbReference type="PANTHER" id="PTHR47566">
    <property type="match status" value="1"/>
</dbReference>
<dbReference type="Gene3D" id="3.80.10.10">
    <property type="entry name" value="Ribonuclease Inhibitor"/>
    <property type="match status" value="3"/>
</dbReference>
<feature type="compositionally biased region" description="Polar residues" evidence="5">
    <location>
        <begin position="368"/>
        <end position="391"/>
    </location>
</feature>
<dbReference type="InterPro" id="IPR008978">
    <property type="entry name" value="HSP20-like_chaperone"/>
</dbReference>
<dbReference type="OrthoDB" id="7451790at2759"/>
<feature type="compositionally biased region" description="Polar residues" evidence="5">
    <location>
        <begin position="1249"/>
        <end position="1283"/>
    </location>
</feature>
<feature type="region of interest" description="Disordered" evidence="5">
    <location>
        <begin position="470"/>
        <end position="569"/>
    </location>
</feature>
<dbReference type="GO" id="GO:0035591">
    <property type="term" value="F:signaling adaptor activity"/>
    <property type="evidence" value="ECO:0007669"/>
    <property type="project" value="TreeGrafter"/>
</dbReference>
<feature type="compositionally biased region" description="Basic and acidic residues" evidence="5">
    <location>
        <begin position="554"/>
        <end position="563"/>
    </location>
</feature>
<feature type="compositionally biased region" description="Low complexity" evidence="5">
    <location>
        <begin position="1044"/>
        <end position="1058"/>
    </location>
</feature>
<dbReference type="PANTHER" id="PTHR47566:SF1">
    <property type="entry name" value="PROTEIN NUD1"/>
    <property type="match status" value="1"/>
</dbReference>
<sequence length="1884" mass="206378">MSIARSLLNDFRPLFRMMEDPLLSSSTFPRYIRPNTFGGFQRQAPVEVSEEGNYFVVHAEMPGVKKEDLNVELGNDGQSLSIEGHVNRVIPQAQGADAEGSSATRDVVKSDSDAQSEFRSSFTRSLWLPQPADGKKASAQLEDETQPPPPLPPMSRPAWMTDELEEEWVEPEWDGAEDQGAWETSRRSRGSRRSIRETKVQRSPHLYGSVRVASSSPGSASDAGASMRERSVRDLLELSEGEKHKDERPASATLSSIPDASPAVGTFLVREDVPPEPLKVVPAAFGIKKSGAKNLFTPLALERMFEPPSPPPDSNNFASPSQPECEPRVQTPPSPQPHAGSLFNNSASTNIPPIIPDIRTPTSPTSIVPSNTLSLGNTTPSPNVSPAQTKRSTPSPSITSSSSQSIIPSPSAGRGPLGTFRLPHRHAPLRPSRLSESHLIKPYASFEADDSSHSSIPKDVLADMSNVRQEKLADKDSATPSGLTAAIDDDEERLTNDLDFGDDELVVGDDGDGDEDENDSILDPTSTDINEQLEQERQQARDAQQPEISQSSTAKRDPARPDEIVDTDIPGLTLFDGRKLSASYQFTFAAPRADETGDLGDRKSKEDRKREREAERQHRNIARTLLHPHNALRPITPEGGVESSPSCVSSHSDDPPIRDGDRTPSPGMLARQDPRLKLFQFQYDTFTRDHLSALVDSIAVGSVGSSPSLQVNTVEFRGEDPRALSTPSDAVRYAKKIKLTPPEDFSDWDEEQSSDERTDNDRAGSNGAKDLLGLGKNYANDGRNLMLAMRAARSIDSDSGASLFHSVLRCPEFCGTAVSTQQRVDHEEIGACDEQNLSSGSAANDYRRRGADLMAQLREEFSDEEDGSVREGSMVIRGDDSSNGGSIIVRSLGALQIHDQWDTPSPSSPTTKYCGQPSPGAQNYDPANQLSSSIRALELDERHYSLKQRPQKQSRRLGVTGEAPREPARGGLAQPPLITIAEASPEPPRNERRTTHGRTASGHSIRTQSPSPTSPTSRHGPTHIRFEPQRPPSPTRHDMNRFVSSSSATNTRSTALSAGSFVKHPGPPIPGVRQIAPSDLPAEALPERVGRMVYDRAAMRWRQEVDGNVSESEDPFRDFDSFASNAEGQESDGEGSQPMDEVDEHELDSLLSLELNHNDLSRVAIAQEIPDATVEYDSDVSTELNIVNVGESSPQSDTNRDDLKDYKPSPNVEPAEPPFEPQAPQNADYGNIGITPARISGPLRPALKSASSTPADPVGSSRQSSAHSTPMSNGPQSRRSVSFSDGRLSGKIVGLNIRDFVNGNPSEAMSPTLAPTESEPAPSSRMQRIGNLLDDLEDDSMLANLSIAPGKQPPGDTDEEDTTEEYDMGQGDPDVDPDVSRNPRTFTRTYSFGDSGHTGGRQPKGNATFLTECSFGVAHDRLVELITDVHPYQPYWEPLSEIDLSKKAIESLARLKEFLPNLDRLNVNGNELAYLSGVPTCLRELNAAQNQLTSLTSYGHLTNLEVLDISNNQVDSIAQLKCLRHLRELSAAGNTISDLSGIARTTSLVKLNLKGNRLKSVSFEECNWPHIDSIDLSNNGMKSIAGLSNVTTLTTLNLDHNALTSLSIDALFLRLKHLRLSDNKLSELDCSPFTNLRTLYADNNKLGTLRHIEKARRLENLSLRNQNGRGLQLSLSRVRDIKRLYLSGNPLDPGFFEVSCYNLVYLELAACRLSTLPPDLFHLVPNLRVLNLNYNFLSDARPLGGLTRLRKLTVIGSRLKATKPLLRSLQSMKELEMLDFRMNPFSLGWYLPLLVRDVPGALQPSETSGKNGAPWSDLDVKFRRDLPDELYIGRLAYRGLVMRVCPQLRIMDGIEITSPERAKAQKLLLGIEKSHKANMNSPKV</sequence>
<feature type="region of interest" description="Disordered" evidence="5">
    <location>
        <begin position="1345"/>
        <end position="1405"/>
    </location>
</feature>
<reference evidence="7 8" key="1">
    <citation type="journal article" date="2019" name="Fungal Biol. Biotechnol.">
        <title>Draft genome sequence of fastidious pathogen Ceratobasidium theobromae, which causes vascular-streak dieback in Theobroma cacao.</title>
        <authorList>
            <person name="Ali S.S."/>
            <person name="Asman A."/>
            <person name="Shao J."/>
            <person name="Firmansyah A.P."/>
            <person name="Susilo A.W."/>
            <person name="Rosmana A."/>
            <person name="McMahon P."/>
            <person name="Junaid M."/>
            <person name="Guest D."/>
            <person name="Kheng T.Y."/>
            <person name="Meinhardt L.W."/>
            <person name="Bailey B.A."/>
        </authorList>
    </citation>
    <scope>NUCLEOTIDE SEQUENCE [LARGE SCALE GENOMIC DNA]</scope>
    <source>
        <strain evidence="7 8">CT2</strain>
    </source>
</reference>
<dbReference type="PROSITE" id="PS01031">
    <property type="entry name" value="SHSP"/>
    <property type="match status" value="1"/>
</dbReference>
<feature type="region of interest" description="Disordered" evidence="5">
    <location>
        <begin position="301"/>
        <end position="437"/>
    </location>
</feature>
<feature type="region of interest" description="Disordered" evidence="5">
    <location>
        <begin position="1106"/>
        <end position="1144"/>
    </location>
</feature>
<feature type="compositionally biased region" description="Low complexity" evidence="5">
    <location>
        <begin position="208"/>
        <end position="226"/>
    </location>
</feature>
<dbReference type="Gene3D" id="2.60.40.790">
    <property type="match status" value="1"/>
</dbReference>
<feature type="compositionally biased region" description="Low complexity" evidence="5">
    <location>
        <begin position="638"/>
        <end position="650"/>
    </location>
</feature>
<feature type="compositionally biased region" description="Basic and acidic residues" evidence="5">
    <location>
        <begin position="651"/>
        <end position="662"/>
    </location>
</feature>
<feature type="compositionally biased region" description="Polar residues" evidence="5">
    <location>
        <begin position="1303"/>
        <end position="1315"/>
    </location>
</feature>
<dbReference type="GO" id="GO:0061499">
    <property type="term" value="C:outer plaque of mitotic spindle pole body"/>
    <property type="evidence" value="ECO:0007669"/>
    <property type="project" value="TreeGrafter"/>
</dbReference>
<dbReference type="SMART" id="SM00369">
    <property type="entry name" value="LRR_TYP"/>
    <property type="match status" value="7"/>
</dbReference>
<protein>
    <submittedName>
        <fullName evidence="7">Septation initiation network scaffold protein cdc11</fullName>
    </submittedName>
</protein>
<dbReference type="SUPFAM" id="SSF49764">
    <property type="entry name" value="HSP20-like chaperones"/>
    <property type="match status" value="1"/>
</dbReference>
<evidence type="ECO:0000256" key="3">
    <source>
        <dbReference type="PROSITE-ProRule" id="PRU00285"/>
    </source>
</evidence>
<feature type="compositionally biased region" description="Basic and acidic residues" evidence="5">
    <location>
        <begin position="227"/>
        <end position="249"/>
    </location>
</feature>
<dbReference type="InterPro" id="IPR003591">
    <property type="entry name" value="Leu-rich_rpt_typical-subtyp"/>
</dbReference>
<dbReference type="GO" id="GO:1902412">
    <property type="term" value="P:regulation of mitotic cytokinesis"/>
    <property type="evidence" value="ECO:0007669"/>
    <property type="project" value="TreeGrafter"/>
</dbReference>
<feature type="compositionally biased region" description="Pro residues" evidence="5">
    <location>
        <begin position="146"/>
        <end position="155"/>
    </location>
</feature>
<feature type="compositionally biased region" description="Polar residues" evidence="5">
    <location>
        <begin position="902"/>
        <end position="927"/>
    </location>
</feature>
<feature type="region of interest" description="Disordered" evidence="5">
    <location>
        <begin position="594"/>
        <end position="671"/>
    </location>
</feature>
<feature type="compositionally biased region" description="Acidic residues" evidence="5">
    <location>
        <begin position="1356"/>
        <end position="1377"/>
    </location>
</feature>
<feature type="compositionally biased region" description="Acidic residues" evidence="5">
    <location>
        <begin position="499"/>
        <end position="520"/>
    </location>
</feature>
<feature type="compositionally biased region" description="Polar residues" evidence="5">
    <location>
        <begin position="1185"/>
        <end position="1197"/>
    </location>
</feature>
<name>A0A5N5QFL0_9AGAM</name>
<evidence type="ECO:0000259" key="6">
    <source>
        <dbReference type="PROSITE" id="PS01031"/>
    </source>
</evidence>
<feature type="compositionally biased region" description="Polar residues" evidence="5">
    <location>
        <begin position="997"/>
        <end position="1006"/>
    </location>
</feature>
<dbReference type="InterPro" id="IPR001611">
    <property type="entry name" value="Leu-rich_rpt"/>
</dbReference>
<comment type="caution">
    <text evidence="7">The sequence shown here is derived from an EMBL/GenBank/DDBJ whole genome shotgun (WGS) entry which is preliminary data.</text>
</comment>
<dbReference type="EMBL" id="SSOP01000172">
    <property type="protein sequence ID" value="KAB5590409.1"/>
    <property type="molecule type" value="Genomic_DNA"/>
</dbReference>
<feature type="compositionally biased region" description="Polar residues" evidence="5">
    <location>
        <begin position="113"/>
        <end position="124"/>
    </location>
</feature>
<gene>
    <name evidence="7" type="ORF">CTheo_6148</name>
</gene>
<feature type="region of interest" description="Disordered" evidence="5">
    <location>
        <begin position="742"/>
        <end position="770"/>
    </location>
</feature>
<feature type="region of interest" description="Disordered" evidence="5">
    <location>
        <begin position="94"/>
        <end position="157"/>
    </location>
</feature>
<evidence type="ECO:0000256" key="1">
    <source>
        <dbReference type="ARBA" id="ARBA00022614"/>
    </source>
</evidence>
<evidence type="ECO:0000313" key="8">
    <source>
        <dbReference type="Proteomes" id="UP000383932"/>
    </source>
</evidence>
<evidence type="ECO:0000313" key="7">
    <source>
        <dbReference type="EMBL" id="KAB5590409.1"/>
    </source>
</evidence>
<accession>A0A5N5QFL0</accession>
<feature type="region of interest" description="Disordered" evidence="5">
    <location>
        <begin position="943"/>
        <end position="1075"/>
    </location>
</feature>
<feature type="compositionally biased region" description="Polar residues" evidence="5">
    <location>
        <begin position="1382"/>
        <end position="1392"/>
    </location>
</feature>
<evidence type="ECO:0000256" key="5">
    <source>
        <dbReference type="SAM" id="MobiDB-lite"/>
    </source>
</evidence>
<evidence type="ECO:0000256" key="2">
    <source>
        <dbReference type="ARBA" id="ARBA00022737"/>
    </source>
</evidence>
<dbReference type="SUPFAM" id="SSF52058">
    <property type="entry name" value="L domain-like"/>
    <property type="match status" value="2"/>
</dbReference>
<dbReference type="InterPro" id="IPR032675">
    <property type="entry name" value="LRR_dom_sf"/>
</dbReference>
<comment type="similarity">
    <text evidence="3 4">Belongs to the small heat shock protein (HSP20) family.</text>
</comment>
<keyword evidence="2" id="KW-0677">Repeat</keyword>
<feature type="region of interest" description="Disordered" evidence="5">
    <location>
        <begin position="171"/>
        <end position="257"/>
    </location>
</feature>
<dbReference type="Pfam" id="PF00011">
    <property type="entry name" value="HSP20"/>
    <property type="match status" value="1"/>
</dbReference>
<feature type="region of interest" description="Disordered" evidence="5">
    <location>
        <begin position="1300"/>
        <end position="1325"/>
    </location>
</feature>
<feature type="compositionally biased region" description="Acidic residues" evidence="5">
    <location>
        <begin position="744"/>
        <end position="753"/>
    </location>
</feature>
<evidence type="ECO:0000256" key="4">
    <source>
        <dbReference type="RuleBase" id="RU003616"/>
    </source>
</evidence>
<dbReference type="Pfam" id="PF12799">
    <property type="entry name" value="LRR_4"/>
    <property type="match status" value="1"/>
</dbReference>
<feature type="compositionally biased region" description="Basic and acidic residues" evidence="5">
    <location>
        <begin position="1198"/>
        <end position="1207"/>
    </location>
</feature>
<dbReference type="Pfam" id="PF00560">
    <property type="entry name" value="LRR_1"/>
    <property type="match status" value="1"/>
</dbReference>
<dbReference type="SMART" id="SM00365">
    <property type="entry name" value="LRR_SD22"/>
    <property type="match status" value="6"/>
</dbReference>
<dbReference type="GO" id="GO:0031028">
    <property type="term" value="P:septation initiation signaling"/>
    <property type="evidence" value="ECO:0007669"/>
    <property type="project" value="TreeGrafter"/>
</dbReference>
<feature type="compositionally biased region" description="Basic and acidic residues" evidence="5">
    <location>
        <begin position="594"/>
        <end position="618"/>
    </location>
</feature>
<feature type="compositionally biased region" description="Low complexity" evidence="5">
    <location>
        <begin position="1007"/>
        <end position="1019"/>
    </location>
</feature>
<feature type="region of interest" description="Disordered" evidence="5">
    <location>
        <begin position="1185"/>
        <end position="1285"/>
    </location>
</feature>
<proteinExistence type="inferred from homology"/>
<feature type="domain" description="SHSP" evidence="6">
    <location>
        <begin position="37"/>
        <end position="167"/>
    </location>
</feature>
<dbReference type="InterPro" id="IPR052574">
    <property type="entry name" value="CDIRP"/>
</dbReference>